<dbReference type="InterPro" id="IPR021133">
    <property type="entry name" value="HEAT_type_2"/>
</dbReference>
<dbReference type="GO" id="GO:0007051">
    <property type="term" value="P:spindle organization"/>
    <property type="evidence" value="ECO:0007669"/>
    <property type="project" value="InterPro"/>
</dbReference>
<evidence type="ECO:0000256" key="2">
    <source>
        <dbReference type="ARBA" id="ARBA00022490"/>
    </source>
</evidence>
<protein>
    <submittedName>
        <fullName evidence="10">Zygote defective protein 9</fullName>
    </submittedName>
</protein>
<dbReference type="PROSITE" id="PS50077">
    <property type="entry name" value="HEAT_REPEAT"/>
    <property type="match status" value="2"/>
</dbReference>
<feature type="compositionally biased region" description="Polar residues" evidence="8">
    <location>
        <begin position="582"/>
        <end position="591"/>
    </location>
</feature>
<feature type="repeat" description="HEAT" evidence="6">
    <location>
        <begin position="180"/>
        <end position="218"/>
    </location>
</feature>
<evidence type="ECO:0000256" key="5">
    <source>
        <dbReference type="ARBA" id="ARBA00025722"/>
    </source>
</evidence>
<dbReference type="Proteomes" id="UP001201812">
    <property type="component" value="Unassembled WGS sequence"/>
</dbReference>
<evidence type="ECO:0000256" key="8">
    <source>
        <dbReference type="SAM" id="MobiDB-lite"/>
    </source>
</evidence>
<feature type="repeat" description="HEAT" evidence="6">
    <location>
        <begin position="463"/>
        <end position="501"/>
    </location>
</feature>
<dbReference type="InterPro" id="IPR034085">
    <property type="entry name" value="TOG"/>
</dbReference>
<reference evidence="10" key="1">
    <citation type="submission" date="2022-01" db="EMBL/GenBank/DDBJ databases">
        <title>Genome Sequence Resource for Two Populations of Ditylenchus destructor, the Migratory Endoparasitic Phytonematode.</title>
        <authorList>
            <person name="Zhang H."/>
            <person name="Lin R."/>
            <person name="Xie B."/>
        </authorList>
    </citation>
    <scope>NUCLEOTIDE SEQUENCE</scope>
    <source>
        <strain evidence="10">BazhouSP</strain>
    </source>
</reference>
<keyword evidence="4" id="KW-0206">Cytoskeleton</keyword>
<dbReference type="GO" id="GO:0051010">
    <property type="term" value="F:microtubule plus-end binding"/>
    <property type="evidence" value="ECO:0007669"/>
    <property type="project" value="InterPro"/>
</dbReference>
<feature type="region of interest" description="Disordered" evidence="8">
    <location>
        <begin position="540"/>
        <end position="769"/>
    </location>
</feature>
<dbReference type="SUPFAM" id="SSF48371">
    <property type="entry name" value="ARM repeat"/>
    <property type="match status" value="2"/>
</dbReference>
<accession>A0AAD4R799</accession>
<comment type="subcellular location">
    <subcellularLocation>
        <location evidence="1">Cytoplasm</location>
        <location evidence="1">Cytoskeleton</location>
    </subcellularLocation>
</comment>
<feature type="compositionally biased region" description="Polar residues" evidence="8">
    <location>
        <begin position="696"/>
        <end position="712"/>
    </location>
</feature>
<dbReference type="GO" id="GO:0061863">
    <property type="term" value="F:microtubule plus end polymerase"/>
    <property type="evidence" value="ECO:0007669"/>
    <property type="project" value="InterPro"/>
</dbReference>
<dbReference type="GO" id="GO:0005856">
    <property type="term" value="C:cytoskeleton"/>
    <property type="evidence" value="ECO:0007669"/>
    <property type="project" value="UniProtKB-SubCell"/>
</dbReference>
<keyword evidence="11" id="KW-1185">Reference proteome</keyword>
<dbReference type="FunFam" id="1.25.10.10:FF:000019">
    <property type="entry name" value="Cytoskeleton-associated protein 5"/>
    <property type="match status" value="2"/>
</dbReference>
<organism evidence="10 11">
    <name type="scientific">Ditylenchus destructor</name>
    <dbReference type="NCBI Taxonomy" id="166010"/>
    <lineage>
        <taxon>Eukaryota</taxon>
        <taxon>Metazoa</taxon>
        <taxon>Ecdysozoa</taxon>
        <taxon>Nematoda</taxon>
        <taxon>Chromadorea</taxon>
        <taxon>Rhabditida</taxon>
        <taxon>Tylenchina</taxon>
        <taxon>Tylenchomorpha</taxon>
        <taxon>Sphaerularioidea</taxon>
        <taxon>Anguinidae</taxon>
        <taxon>Anguininae</taxon>
        <taxon>Ditylenchus</taxon>
    </lineage>
</organism>
<dbReference type="Pfam" id="PF21041">
    <property type="entry name" value="XMAP215_CLASP_TOG"/>
    <property type="match status" value="1"/>
</dbReference>
<proteinExistence type="inferred from homology"/>
<evidence type="ECO:0000256" key="6">
    <source>
        <dbReference type="PROSITE-ProRule" id="PRU00103"/>
    </source>
</evidence>
<dbReference type="InterPro" id="IPR045110">
    <property type="entry name" value="XMAP215"/>
</dbReference>
<feature type="coiled-coil region" evidence="7">
    <location>
        <begin position="509"/>
        <end position="536"/>
    </location>
</feature>
<evidence type="ECO:0000259" key="9">
    <source>
        <dbReference type="SMART" id="SM01349"/>
    </source>
</evidence>
<dbReference type="Gene3D" id="1.25.10.10">
    <property type="entry name" value="Leucine-rich Repeat Variant"/>
    <property type="match status" value="2"/>
</dbReference>
<evidence type="ECO:0000256" key="4">
    <source>
        <dbReference type="ARBA" id="ARBA00023212"/>
    </source>
</evidence>
<dbReference type="AlphaFoldDB" id="A0AAD4R799"/>
<dbReference type="GO" id="GO:0030951">
    <property type="term" value="P:establishment or maintenance of microtubule cytoskeleton polarity"/>
    <property type="evidence" value="ECO:0007669"/>
    <property type="project" value="InterPro"/>
</dbReference>
<dbReference type="PANTHER" id="PTHR12609">
    <property type="entry name" value="MICROTUBULE ASSOCIATED PROTEIN XMAP215"/>
    <property type="match status" value="1"/>
</dbReference>
<feature type="compositionally biased region" description="Low complexity" evidence="8">
    <location>
        <begin position="718"/>
        <end position="732"/>
    </location>
</feature>
<evidence type="ECO:0000256" key="1">
    <source>
        <dbReference type="ARBA" id="ARBA00004245"/>
    </source>
</evidence>
<feature type="compositionally biased region" description="Polar residues" evidence="8">
    <location>
        <begin position="542"/>
        <end position="551"/>
    </location>
</feature>
<evidence type="ECO:0000313" key="10">
    <source>
        <dbReference type="EMBL" id="KAI1728284.1"/>
    </source>
</evidence>
<dbReference type="EMBL" id="JAKKPZ010000001">
    <property type="protein sequence ID" value="KAI1728284.1"/>
    <property type="molecule type" value="Genomic_DNA"/>
</dbReference>
<feature type="compositionally biased region" description="Low complexity" evidence="8">
    <location>
        <begin position="744"/>
        <end position="760"/>
    </location>
</feature>
<feature type="domain" description="TOG" evidence="9">
    <location>
        <begin position="2"/>
        <end position="245"/>
    </location>
</feature>
<keyword evidence="7" id="KW-0175">Coiled coil</keyword>
<dbReference type="InterPro" id="IPR016024">
    <property type="entry name" value="ARM-type_fold"/>
</dbReference>
<dbReference type="InterPro" id="IPR048491">
    <property type="entry name" value="XMAP215_CLASP_TOG"/>
</dbReference>
<feature type="compositionally biased region" description="Polar residues" evidence="8">
    <location>
        <begin position="611"/>
        <end position="624"/>
    </location>
</feature>
<evidence type="ECO:0000256" key="3">
    <source>
        <dbReference type="ARBA" id="ARBA00022737"/>
    </source>
</evidence>
<dbReference type="InterPro" id="IPR011989">
    <property type="entry name" value="ARM-like"/>
</dbReference>
<comment type="similarity">
    <text evidence="5">Belongs to the TOG/XMAP215 family.</text>
</comment>
<keyword evidence="2" id="KW-0963">Cytoplasm</keyword>
<name>A0AAD4R799_9BILA</name>
<dbReference type="GO" id="GO:0046785">
    <property type="term" value="P:microtubule polymerization"/>
    <property type="evidence" value="ECO:0007669"/>
    <property type="project" value="InterPro"/>
</dbReference>
<feature type="domain" description="TOG" evidence="9">
    <location>
        <begin position="289"/>
        <end position="532"/>
    </location>
</feature>
<comment type="caution">
    <text evidence="10">The sequence shown here is derived from an EMBL/GenBank/DDBJ whole genome shotgun (WGS) entry which is preliminary data.</text>
</comment>
<dbReference type="SMART" id="SM01349">
    <property type="entry name" value="TOG"/>
    <property type="match status" value="2"/>
</dbReference>
<sequence>MSFADPVDILRLWPADQRALLDSKKWSERRDSLASLLELAEKYNGLLSSDVNYSDLCKSLKSIIQNDSNINVVALAVKIIGSLANSLNTSFEPYVGLLAPALFEKFKEKKETLKKPLIECADSVSMACTNIDKLLPAMLDIWQQKPNPNVKTQLNWLIYRILFRLNLDNQPPPMSFLKAILPNIVKHTEEGDPEIRDSAFAALGSVQRLIGESGLKSLASVVMQDPIKSKKVLSYFESATKEAEEYRKLLGDANGVAVGISNEQAKGLQSLDNNEGENTCANAALDPWELYEPVNIIEKLPTNFDEQLASKKWTDRKEALEIMLKLFEAHPRLVADSSLYKEMINLLVKIVEKDANINVCALAAKCIKCFADGLRFDFAMFSSSVVAACVEKLKEKKAVVQEPVCACLDSVSLTANLCEYVEKIVTALGKPNPTMKQQTALFLSRLFNMHNSKTCPPSAVKDLSAPLTKLASDADPEVRSATFSAIASIMRCIGPAATDNLFVSVMEDVMKKNKIMEEYQKRLNELGDKAAAQLIKIHGNTAPANSRTQSAKPALKATPAVKRTPSASNRSNAPIGRPGPSVTASIPNGSVGNKPKPASVGAFSKGPSARPLSSLTTSKPNTHVASLVGSRPTSATQQSRLQSAAPKSASIIRSSPMPSIAKNKPKSSTVNVVRKSLEPEENPRTIVANKPCTKPNAVSNLSIKASTTQRNIQPPPGSSTASKISRPPSSSSLANAQQQKFIASRSSSSIGSRIPRLGSRPPTPTNPQN</sequence>
<feature type="compositionally biased region" description="Polar residues" evidence="8">
    <location>
        <begin position="631"/>
        <end position="642"/>
    </location>
</feature>
<evidence type="ECO:0000313" key="11">
    <source>
        <dbReference type="Proteomes" id="UP001201812"/>
    </source>
</evidence>
<evidence type="ECO:0000256" key="7">
    <source>
        <dbReference type="SAM" id="Coils"/>
    </source>
</evidence>
<keyword evidence="3" id="KW-0677">Repeat</keyword>
<gene>
    <name evidence="10" type="ORF">DdX_00451</name>
</gene>